<feature type="domain" description="Mammalian cell entry C-terminal" evidence="4">
    <location>
        <begin position="129"/>
        <end position="344"/>
    </location>
</feature>
<feature type="region of interest" description="Disordered" evidence="1">
    <location>
        <begin position="350"/>
        <end position="380"/>
    </location>
</feature>
<organism evidence="5 6">
    <name type="scientific">Gordonia spumicola</name>
    <dbReference type="NCBI Taxonomy" id="589161"/>
    <lineage>
        <taxon>Bacteria</taxon>
        <taxon>Bacillati</taxon>
        <taxon>Actinomycetota</taxon>
        <taxon>Actinomycetes</taxon>
        <taxon>Mycobacteriales</taxon>
        <taxon>Gordoniaceae</taxon>
        <taxon>Gordonia</taxon>
    </lineage>
</organism>
<proteinExistence type="predicted"/>
<comment type="caution">
    <text evidence="5">The sequence shown here is derived from an EMBL/GenBank/DDBJ whole genome shotgun (WGS) entry which is preliminary data.</text>
</comment>
<dbReference type="OrthoDB" id="4571090at2"/>
<feature type="transmembrane region" description="Helical" evidence="2">
    <location>
        <begin position="15"/>
        <end position="34"/>
    </location>
</feature>
<keyword evidence="6" id="KW-1185">Reference proteome</keyword>
<evidence type="ECO:0000313" key="6">
    <source>
        <dbReference type="Proteomes" id="UP000444960"/>
    </source>
</evidence>
<keyword evidence="2" id="KW-0812">Transmembrane</keyword>
<dbReference type="RefSeq" id="WP_161894774.1">
    <property type="nucleotide sequence ID" value="NZ_BJOV01000003.1"/>
</dbReference>
<dbReference type="Proteomes" id="UP000444960">
    <property type="component" value="Unassembled WGS sequence"/>
</dbReference>
<protein>
    <submittedName>
        <fullName evidence="5">ABC transporter substrate-binding protein</fullName>
    </submittedName>
</protein>
<evidence type="ECO:0000313" key="5">
    <source>
        <dbReference type="EMBL" id="GEE00903.1"/>
    </source>
</evidence>
<accession>A0A7I9V746</accession>
<dbReference type="InterPro" id="IPR024516">
    <property type="entry name" value="Mce_C"/>
</dbReference>
<dbReference type="GO" id="GO:0005576">
    <property type="term" value="C:extracellular region"/>
    <property type="evidence" value="ECO:0007669"/>
    <property type="project" value="TreeGrafter"/>
</dbReference>
<dbReference type="InterPro" id="IPR003399">
    <property type="entry name" value="Mce/MlaD"/>
</dbReference>
<dbReference type="PANTHER" id="PTHR33371:SF19">
    <property type="entry name" value="MCE-FAMILY PROTEIN MCE4A"/>
    <property type="match status" value="1"/>
</dbReference>
<sequence length="422" mass="44359">MTVMLPGHPVSARSYVLRAAAAIVVLAVFSLWMIGRSTGVLETSPTVYADIPTKAGLIQQGAPVRYHGIKVGEISTIDAGSASSQVGLTIDDGAIDMIPRGVRVRVLPRTFFGDIYVQLVPLAGARTDAHLSDGDTVTVDSGPDAVNLYDIFTKMSDLIAEVKPSELNVALAAVDRAIGGRGDQLGLMIDDWWAASKELESTVDRFIDATPTFRGVVDSLKRATPDITATLASVTSVSRGVVDHASDIGAFLTSASGFVGSVDEFVADERARIIRVIDSTGKILATVGENPAGVSRTLAEADRFGAAGTVLFSSGRFNITAVPTFSQPMPYTAADCPQYGDLRGSQCFGKGSERGVGPVRRPGDTNGTILNPPRRQPVIDGTAERGSLKIIESSLGVAEERPSAATSVMVGPMVRGQEVTVR</sequence>
<name>A0A7I9V746_9ACTN</name>
<dbReference type="AlphaFoldDB" id="A0A7I9V746"/>
<evidence type="ECO:0000256" key="1">
    <source>
        <dbReference type="SAM" id="MobiDB-lite"/>
    </source>
</evidence>
<dbReference type="GO" id="GO:0051701">
    <property type="term" value="P:biological process involved in interaction with host"/>
    <property type="evidence" value="ECO:0007669"/>
    <property type="project" value="TreeGrafter"/>
</dbReference>
<dbReference type="EMBL" id="BJOV01000003">
    <property type="protein sequence ID" value="GEE00903.1"/>
    <property type="molecule type" value="Genomic_DNA"/>
</dbReference>
<evidence type="ECO:0000259" key="4">
    <source>
        <dbReference type="Pfam" id="PF11887"/>
    </source>
</evidence>
<gene>
    <name evidence="5" type="ORF">nbrc107696_13490</name>
</gene>
<feature type="domain" description="Mce/MlaD" evidence="3">
    <location>
        <begin position="45"/>
        <end position="121"/>
    </location>
</feature>
<keyword evidence="2" id="KW-1133">Transmembrane helix</keyword>
<dbReference type="Pfam" id="PF11887">
    <property type="entry name" value="Mce4_CUP1"/>
    <property type="match status" value="1"/>
</dbReference>
<dbReference type="PANTHER" id="PTHR33371">
    <property type="entry name" value="INTERMEMBRANE PHOSPHOLIPID TRANSPORT SYSTEM BINDING PROTEIN MLAD-RELATED"/>
    <property type="match status" value="1"/>
</dbReference>
<reference evidence="6" key="1">
    <citation type="submission" date="2019-06" db="EMBL/GenBank/DDBJ databases">
        <title>Gordonia isolated from sludge of a wastewater treatment plant.</title>
        <authorList>
            <person name="Tamura T."/>
            <person name="Aoyama K."/>
            <person name="Kang Y."/>
            <person name="Saito S."/>
            <person name="Akiyama N."/>
            <person name="Yazawa K."/>
            <person name="Gonoi T."/>
            <person name="Mikami Y."/>
        </authorList>
    </citation>
    <scope>NUCLEOTIDE SEQUENCE [LARGE SCALE GENOMIC DNA]</scope>
    <source>
        <strain evidence="6">NBRC 107696</strain>
    </source>
</reference>
<dbReference type="InterPro" id="IPR052336">
    <property type="entry name" value="MlaD_Phospholipid_Transporter"/>
</dbReference>
<evidence type="ECO:0000256" key="2">
    <source>
        <dbReference type="SAM" id="Phobius"/>
    </source>
</evidence>
<dbReference type="Pfam" id="PF02470">
    <property type="entry name" value="MlaD"/>
    <property type="match status" value="1"/>
</dbReference>
<evidence type="ECO:0000259" key="3">
    <source>
        <dbReference type="Pfam" id="PF02470"/>
    </source>
</evidence>
<keyword evidence="2" id="KW-0472">Membrane</keyword>